<dbReference type="Proteomes" id="UP001631993">
    <property type="component" value="Unassembled WGS sequence"/>
</dbReference>
<proteinExistence type="predicted"/>
<dbReference type="RefSeq" id="WP_409098051.1">
    <property type="nucleotide sequence ID" value="NZ_JBJVNE010000416.1"/>
</dbReference>
<evidence type="ECO:0008006" key="3">
    <source>
        <dbReference type="Google" id="ProtNLM"/>
    </source>
</evidence>
<evidence type="ECO:0000313" key="2">
    <source>
        <dbReference type="Proteomes" id="UP001631993"/>
    </source>
</evidence>
<organism evidence="1 2">
    <name type="scientific">Streptomyces galilaeus</name>
    <dbReference type="NCBI Taxonomy" id="33899"/>
    <lineage>
        <taxon>Bacteria</taxon>
        <taxon>Bacillati</taxon>
        <taxon>Actinomycetota</taxon>
        <taxon>Actinomycetes</taxon>
        <taxon>Kitasatosporales</taxon>
        <taxon>Streptomycetaceae</taxon>
        <taxon>Streptomyces</taxon>
    </lineage>
</organism>
<gene>
    <name evidence="1" type="ORF">ACKI1S_48420</name>
</gene>
<keyword evidence="2" id="KW-1185">Reference proteome</keyword>
<dbReference type="EMBL" id="JBJVNE010000416">
    <property type="protein sequence ID" value="MFM9653811.1"/>
    <property type="molecule type" value="Genomic_DNA"/>
</dbReference>
<reference evidence="1 2" key="1">
    <citation type="submission" date="2024-12" db="EMBL/GenBank/DDBJ databases">
        <title>Forecasting of Potato common scab and diversities of Pathogenic streptomyces spp. in china.</title>
        <authorList>
            <person name="Handique U."/>
            <person name="Wu J."/>
        </authorList>
    </citation>
    <scope>NUCLEOTIDE SEQUENCE [LARGE SCALE GENOMIC DNA]</scope>
    <source>
        <strain evidence="1 2">ZRIMU1585</strain>
    </source>
</reference>
<name>A0ABW9IZE6_STRGJ</name>
<accession>A0ABW9IZE6</accession>
<evidence type="ECO:0000313" key="1">
    <source>
        <dbReference type="EMBL" id="MFM9653811.1"/>
    </source>
</evidence>
<sequence length="72" mass="7143">MSTLDPKDYFNGERIADADVSLVKGETVSSAGPSVELGPAKAIVAAIGSGLVGGLTALGAALTDNVVTPAEW</sequence>
<feature type="non-terminal residue" evidence="1">
    <location>
        <position position="72"/>
    </location>
</feature>
<comment type="caution">
    <text evidence="1">The sequence shown here is derived from an EMBL/GenBank/DDBJ whole genome shotgun (WGS) entry which is preliminary data.</text>
</comment>
<protein>
    <recommendedName>
        <fullName evidence="3">Type A2 lantipeptide</fullName>
    </recommendedName>
</protein>